<sequence length="99" mass="10470">MAAFLGISANGAIAEMFSLARTRYDANVRAAAAGMIGGIGRAGGVISPIVTAAELMRDGFLQTTTLSSLFRWLWMSWHCSSVCVATRRASRTDELVASA</sequence>
<organism evidence="1 2">
    <name type="scientific">Glutamicibacter bergerei</name>
    <dbReference type="NCBI Taxonomy" id="256702"/>
    <lineage>
        <taxon>Bacteria</taxon>
        <taxon>Bacillati</taxon>
        <taxon>Actinomycetota</taxon>
        <taxon>Actinomycetes</taxon>
        <taxon>Micrococcales</taxon>
        <taxon>Micrococcaceae</taxon>
        <taxon>Glutamicibacter</taxon>
    </lineage>
</organism>
<evidence type="ECO:0000313" key="2">
    <source>
        <dbReference type="Proteomes" id="UP001595884"/>
    </source>
</evidence>
<comment type="caution">
    <text evidence="1">The sequence shown here is derived from an EMBL/GenBank/DDBJ whole genome shotgun (WGS) entry which is preliminary data.</text>
</comment>
<name>A0ABV9MKX9_9MICC</name>
<dbReference type="Proteomes" id="UP001595884">
    <property type="component" value="Unassembled WGS sequence"/>
</dbReference>
<dbReference type="SUPFAM" id="SSF103473">
    <property type="entry name" value="MFS general substrate transporter"/>
    <property type="match status" value="1"/>
</dbReference>
<gene>
    <name evidence="1" type="ORF">ACFO7V_08925</name>
</gene>
<dbReference type="InterPro" id="IPR036259">
    <property type="entry name" value="MFS_trans_sf"/>
</dbReference>
<evidence type="ECO:0008006" key="3">
    <source>
        <dbReference type="Google" id="ProtNLM"/>
    </source>
</evidence>
<keyword evidence="2" id="KW-1185">Reference proteome</keyword>
<reference evidence="2" key="1">
    <citation type="journal article" date="2019" name="Int. J. Syst. Evol. Microbiol.">
        <title>The Global Catalogue of Microorganisms (GCM) 10K type strain sequencing project: providing services to taxonomists for standard genome sequencing and annotation.</title>
        <authorList>
            <consortium name="The Broad Institute Genomics Platform"/>
            <consortium name="The Broad Institute Genome Sequencing Center for Infectious Disease"/>
            <person name="Wu L."/>
            <person name="Ma J."/>
        </authorList>
    </citation>
    <scope>NUCLEOTIDE SEQUENCE [LARGE SCALE GENOMIC DNA]</scope>
    <source>
        <strain evidence="2">CGMCC 1.12849</strain>
    </source>
</reference>
<dbReference type="RefSeq" id="WP_096254666.1">
    <property type="nucleotide sequence ID" value="NZ_BAAAVQ010000068.1"/>
</dbReference>
<accession>A0ABV9MKX9</accession>
<protein>
    <recommendedName>
        <fullName evidence="3">Major facilitator superfamily (MFS) profile domain-containing protein</fullName>
    </recommendedName>
</protein>
<proteinExistence type="predicted"/>
<evidence type="ECO:0000313" key="1">
    <source>
        <dbReference type="EMBL" id="MFC4716260.1"/>
    </source>
</evidence>
<dbReference type="EMBL" id="JBHSHE010000038">
    <property type="protein sequence ID" value="MFC4716260.1"/>
    <property type="molecule type" value="Genomic_DNA"/>
</dbReference>